<evidence type="ECO:0000256" key="5">
    <source>
        <dbReference type="ARBA" id="ARBA00022989"/>
    </source>
</evidence>
<feature type="transmembrane region" description="Helical" evidence="8">
    <location>
        <begin position="192"/>
        <end position="215"/>
    </location>
</feature>
<dbReference type="InterPro" id="IPR001905">
    <property type="entry name" value="Ammonium_transpt"/>
</dbReference>
<feature type="domain" description="Ammonium transporter AmtB-like" evidence="10">
    <location>
        <begin position="42"/>
        <end position="432"/>
    </location>
</feature>
<feature type="transmembrane region" description="Helical" evidence="8">
    <location>
        <begin position="82"/>
        <end position="107"/>
    </location>
</feature>
<feature type="transmembrane region" description="Helical" evidence="8">
    <location>
        <begin position="259"/>
        <end position="280"/>
    </location>
</feature>
<comment type="subcellular location">
    <subcellularLocation>
        <location evidence="1">Membrane</location>
        <topology evidence="1">Multi-pass membrane protein</topology>
    </subcellularLocation>
</comment>
<comment type="caution">
    <text evidence="11">The sequence shown here is derived from an EMBL/GenBank/DDBJ whole genome shotgun (WGS) entry which is preliminary data.</text>
</comment>
<keyword evidence="4 8" id="KW-0812">Transmembrane</keyword>
<keyword evidence="3" id="KW-0813">Transport</keyword>
<dbReference type="EMBL" id="JACHLR010000001">
    <property type="protein sequence ID" value="MBB4857115.1"/>
    <property type="molecule type" value="Genomic_DNA"/>
</dbReference>
<feature type="transmembrane region" description="Helical" evidence="8">
    <location>
        <begin position="157"/>
        <end position="180"/>
    </location>
</feature>
<dbReference type="GO" id="GO:0008519">
    <property type="term" value="F:ammonium channel activity"/>
    <property type="evidence" value="ECO:0007669"/>
    <property type="project" value="InterPro"/>
</dbReference>
<keyword evidence="6 8" id="KW-0472">Membrane</keyword>
<gene>
    <name evidence="11" type="ORF">HNO88_000412</name>
</gene>
<feature type="transmembrane region" description="Helical" evidence="8">
    <location>
        <begin position="316"/>
        <end position="334"/>
    </location>
</feature>
<evidence type="ECO:0000256" key="8">
    <source>
        <dbReference type="SAM" id="Phobius"/>
    </source>
</evidence>
<evidence type="ECO:0000256" key="6">
    <source>
        <dbReference type="ARBA" id="ARBA00023136"/>
    </source>
</evidence>
<evidence type="ECO:0000313" key="12">
    <source>
        <dbReference type="Proteomes" id="UP000555448"/>
    </source>
</evidence>
<dbReference type="Proteomes" id="UP000555448">
    <property type="component" value="Unassembled WGS sequence"/>
</dbReference>
<evidence type="ECO:0000256" key="2">
    <source>
        <dbReference type="ARBA" id="ARBA00005887"/>
    </source>
</evidence>
<proteinExistence type="inferred from homology"/>
<dbReference type="InterPro" id="IPR024041">
    <property type="entry name" value="NH4_transpt_AmtB-like_dom"/>
</dbReference>
<evidence type="ECO:0000256" key="9">
    <source>
        <dbReference type="SAM" id="SignalP"/>
    </source>
</evidence>
<dbReference type="GO" id="GO:0005886">
    <property type="term" value="C:plasma membrane"/>
    <property type="evidence" value="ECO:0007669"/>
    <property type="project" value="TreeGrafter"/>
</dbReference>
<dbReference type="Pfam" id="PF00909">
    <property type="entry name" value="Ammonium_transp"/>
    <property type="match status" value="1"/>
</dbReference>
<feature type="chain" id="PRO_5031558009" evidence="9">
    <location>
        <begin position="27"/>
        <end position="433"/>
    </location>
</feature>
<feature type="transmembrane region" description="Helical" evidence="8">
    <location>
        <begin position="292"/>
        <end position="310"/>
    </location>
</feature>
<feature type="transmembrane region" description="Helical" evidence="8">
    <location>
        <begin position="227"/>
        <end position="247"/>
    </location>
</feature>
<keyword evidence="5 8" id="KW-1133">Transmembrane helix</keyword>
<evidence type="ECO:0000313" key="11">
    <source>
        <dbReference type="EMBL" id="MBB4857115.1"/>
    </source>
</evidence>
<accession>A0A7W7K716</accession>
<dbReference type="PANTHER" id="PTHR43029">
    <property type="entry name" value="AMMONIUM TRANSPORTER MEP2"/>
    <property type="match status" value="1"/>
</dbReference>
<dbReference type="AlphaFoldDB" id="A0A7W7K716"/>
<organism evidence="11 12">
    <name type="scientific">Novosphingobium chloroacetimidivorans</name>
    <dbReference type="NCBI Taxonomy" id="1428314"/>
    <lineage>
        <taxon>Bacteria</taxon>
        <taxon>Pseudomonadati</taxon>
        <taxon>Pseudomonadota</taxon>
        <taxon>Alphaproteobacteria</taxon>
        <taxon>Sphingomonadales</taxon>
        <taxon>Sphingomonadaceae</taxon>
        <taxon>Novosphingobium</taxon>
    </lineage>
</organism>
<reference evidence="11 12" key="1">
    <citation type="submission" date="2020-08" db="EMBL/GenBank/DDBJ databases">
        <title>Functional genomics of gut bacteria from endangered species of beetles.</title>
        <authorList>
            <person name="Carlos-Shanley C."/>
        </authorList>
    </citation>
    <scope>NUCLEOTIDE SEQUENCE [LARGE SCALE GENOMIC DNA]</scope>
    <source>
        <strain evidence="11 12">S00245</strain>
    </source>
</reference>
<comment type="similarity">
    <text evidence="2">Belongs to the ammonia transporter channel (TC 1.A.11.2) family.</text>
</comment>
<evidence type="ECO:0000256" key="3">
    <source>
        <dbReference type="ARBA" id="ARBA00022448"/>
    </source>
</evidence>
<dbReference type="PANTHER" id="PTHR43029:SF10">
    <property type="entry name" value="AMMONIUM TRANSPORTER MEP2"/>
    <property type="match status" value="1"/>
</dbReference>
<name>A0A7W7K716_9SPHN</name>
<feature type="transmembrane region" description="Helical" evidence="8">
    <location>
        <begin position="388"/>
        <end position="412"/>
    </location>
</feature>
<dbReference type="Gene3D" id="1.10.3430.10">
    <property type="entry name" value="Ammonium transporter AmtB like domains"/>
    <property type="match status" value="1"/>
</dbReference>
<dbReference type="SUPFAM" id="SSF111352">
    <property type="entry name" value="Ammonium transporter"/>
    <property type="match status" value="1"/>
</dbReference>
<feature type="transmembrane region" description="Helical" evidence="8">
    <location>
        <begin position="131"/>
        <end position="150"/>
    </location>
</feature>
<keyword evidence="7" id="KW-0924">Ammonia transport</keyword>
<dbReference type="RefSeq" id="WP_246381097.1">
    <property type="nucleotide sequence ID" value="NZ_JACHLR010000001.1"/>
</dbReference>
<keyword evidence="9" id="KW-0732">Signal</keyword>
<dbReference type="InterPro" id="IPR029020">
    <property type="entry name" value="Ammonium/urea_transptr"/>
</dbReference>
<evidence type="ECO:0000256" key="1">
    <source>
        <dbReference type="ARBA" id="ARBA00004141"/>
    </source>
</evidence>
<keyword evidence="12" id="KW-1185">Reference proteome</keyword>
<evidence type="ECO:0000256" key="4">
    <source>
        <dbReference type="ARBA" id="ARBA00022692"/>
    </source>
</evidence>
<feature type="transmembrane region" description="Helical" evidence="8">
    <location>
        <begin position="42"/>
        <end position="62"/>
    </location>
</feature>
<feature type="transmembrane region" description="Helical" evidence="8">
    <location>
        <begin position="346"/>
        <end position="368"/>
    </location>
</feature>
<feature type="signal peptide" evidence="9">
    <location>
        <begin position="1"/>
        <end position="26"/>
    </location>
</feature>
<sequence length="433" mass="43461">MPFRRASMHGALFVAALAAATLPAIAVAQDGSVEASDSGDTAWLLAATALLLIAALPGMALFQAGRTRTNAFVATLVQPAAVAAAVSLAWILVGYTLAFGGVASGWLGGGNALALMELGNVRDGLSVPESAFALFQIGCAMLAAVIMIGAWSGRARFGWVVLFVTIWSVVVLAPVMHWLWGGGWLASASGTIDFAGGTALEVSAGTSALVTAVLMGRGSDFDGERPIGLSPITLAGALLLWIGWFGLCGGSAFAANDDAASALISAHAAACAGGLARLLIDRLRGEPPRAESFALGLVSGLAAIASAALYVSPAAAALIGAAGSALSAGAAWLVRRLRIDDRLDVFALFAVPGAAGSLLVGVFMAPALGGTGYDDTMNPIAQIAGQTIGVVVVAAWSAIGSTVIALMASLAFPMRVSEASEEAGLDTAMHGER</sequence>
<evidence type="ECO:0000259" key="10">
    <source>
        <dbReference type="Pfam" id="PF00909"/>
    </source>
</evidence>
<protein>
    <submittedName>
        <fullName evidence="11">Amt family ammonium transporter</fullName>
    </submittedName>
</protein>
<evidence type="ECO:0000256" key="7">
    <source>
        <dbReference type="ARBA" id="ARBA00023177"/>
    </source>
</evidence>